<feature type="domain" description="MobA/VirD2-like nuclease" evidence="2">
    <location>
        <begin position="24"/>
        <end position="158"/>
    </location>
</feature>
<gene>
    <name evidence="3" type="ORF">WMO43_11990</name>
</gene>
<reference evidence="3 4" key="1">
    <citation type="submission" date="2024-03" db="EMBL/GenBank/DDBJ databases">
        <title>Human intestinal bacterial collection.</title>
        <authorList>
            <person name="Pauvert C."/>
            <person name="Hitch T.C.A."/>
            <person name="Clavel T."/>
        </authorList>
    </citation>
    <scope>NUCLEOTIDE SEQUENCE [LARGE SCALE GENOMIC DNA]</scope>
    <source>
        <strain evidence="3 4">CLA-AA-H185</strain>
    </source>
</reference>
<sequence length="487" mass="56857">MSYTPYRLLQLFLEFYHVLICYQYITNPDKTNEKLLVSSIGCTEKNAPGVFQLALMGNSQKALDEQVIKAYHFIQSFAPTDEVTPEEAHQIGMDFMKKTFDDRYAFLCSTHVGKNHIHNHFVMCSASRDILGRKLDDNLSLLLSLRKNNDILCKEHGLSVIEKEKGKSQTYKEWLAEKENPTGSNKTKIRKIIDRTVMEANDFDHFLSLIKAQGIETDTGTSKKYGPVTKYKFPEEKHFHRGYSLGTFYGDESIKKRIERHIAFMKSQEEKKQLRKEQAALRKALLSPAERKLDKSKVKIRSIREQSFDNISKDSIGKLRWTNKQNAMRFEQISLEVKEKYGIAYSDIKGHISSLRADNNRLSTQITKSKKDLEELRSFVENCVAYKRYKIHSINEEKASDKEKYYEAHDSQLDAFHDAVFALERRNIDLDSITYEGIKIMQQKVTEAETEIKRQEDIKRQNERDLKELSDYQKEIDLYFGRMNDEI</sequence>
<dbReference type="InterPro" id="IPR005094">
    <property type="entry name" value="Endonuclease_MobA/VirD2"/>
</dbReference>
<dbReference type="EMBL" id="JBBMEX010000014">
    <property type="protein sequence ID" value="MEQ2558582.1"/>
    <property type="molecule type" value="Genomic_DNA"/>
</dbReference>
<feature type="coiled-coil region" evidence="1">
    <location>
        <begin position="438"/>
        <end position="475"/>
    </location>
</feature>
<evidence type="ECO:0000259" key="2">
    <source>
        <dbReference type="Pfam" id="PF03432"/>
    </source>
</evidence>
<dbReference type="Proteomes" id="UP001454489">
    <property type="component" value="Unassembled WGS sequence"/>
</dbReference>
<keyword evidence="4" id="KW-1185">Reference proteome</keyword>
<dbReference type="RefSeq" id="WP_353531372.1">
    <property type="nucleotide sequence ID" value="NZ_JBBMEX010000014.1"/>
</dbReference>
<name>A0ABV1HFV0_9FIRM</name>
<proteinExistence type="predicted"/>
<keyword evidence="1" id="KW-0175">Coiled coil</keyword>
<evidence type="ECO:0000313" key="4">
    <source>
        <dbReference type="Proteomes" id="UP001454489"/>
    </source>
</evidence>
<organism evidence="3 4">
    <name type="scientific">Maccoyibacter intestinihominis</name>
    <dbReference type="NCBI Taxonomy" id="3133499"/>
    <lineage>
        <taxon>Bacteria</taxon>
        <taxon>Bacillati</taxon>
        <taxon>Bacillota</taxon>
        <taxon>Clostridia</taxon>
        <taxon>Lachnospirales</taxon>
        <taxon>Lachnospiraceae</taxon>
        <taxon>Maccoyibacter</taxon>
    </lineage>
</organism>
<evidence type="ECO:0000313" key="3">
    <source>
        <dbReference type="EMBL" id="MEQ2558582.1"/>
    </source>
</evidence>
<evidence type="ECO:0000256" key="1">
    <source>
        <dbReference type="SAM" id="Coils"/>
    </source>
</evidence>
<protein>
    <submittedName>
        <fullName evidence="3">Relaxase/mobilization nuclease domain-containing protein</fullName>
    </submittedName>
</protein>
<dbReference type="Pfam" id="PF03432">
    <property type="entry name" value="Relaxase"/>
    <property type="match status" value="1"/>
</dbReference>
<comment type="caution">
    <text evidence="3">The sequence shown here is derived from an EMBL/GenBank/DDBJ whole genome shotgun (WGS) entry which is preliminary data.</text>
</comment>
<accession>A0ABV1HFV0</accession>